<dbReference type="AlphaFoldDB" id="A0A1G7WDN6"/>
<protein>
    <submittedName>
        <fullName evidence="1">Phage-related replication protein YjqB, UPF0714/DUF867 family</fullName>
    </submittedName>
</protein>
<dbReference type="Proteomes" id="UP000199399">
    <property type="component" value="Unassembled WGS sequence"/>
</dbReference>
<organism evidence="1 2">
    <name type="scientific">Sulfitobacter delicatus</name>
    <dbReference type="NCBI Taxonomy" id="218672"/>
    <lineage>
        <taxon>Bacteria</taxon>
        <taxon>Pseudomonadati</taxon>
        <taxon>Pseudomonadota</taxon>
        <taxon>Alphaproteobacteria</taxon>
        <taxon>Rhodobacterales</taxon>
        <taxon>Roseobacteraceae</taxon>
        <taxon>Sulfitobacter</taxon>
    </lineage>
</organism>
<evidence type="ECO:0000313" key="1">
    <source>
        <dbReference type="EMBL" id="SDG69954.1"/>
    </source>
</evidence>
<dbReference type="RefSeq" id="WP_093743687.1">
    <property type="nucleotide sequence ID" value="NZ_FNBP01000010.1"/>
</dbReference>
<sequence>MADRYHKFADLAAAMQAEVDYRIRHEDRGSPVVILAPHGGTIEPETAEIAEAIAGTDLSFYAFEALKPGAHGDFHITSHRFDEPTALELVARSFTAVAIHGRKDDGTDAVWLGGRATALRESIGAALRDAEFEATPNETLPGIHEQNICNRTGSGEGVQLELPRSLRHRLADNRGELQKFSMAVRSAILEGGPDPSKV</sequence>
<dbReference type="InterPro" id="IPR008585">
    <property type="entry name" value="Gamma_PGA_hydro"/>
</dbReference>
<dbReference type="InterPro" id="IPR038128">
    <property type="entry name" value="Gamma_PGA_hydro_sf"/>
</dbReference>
<reference evidence="2" key="1">
    <citation type="submission" date="2016-10" db="EMBL/GenBank/DDBJ databases">
        <authorList>
            <person name="Varghese N."/>
            <person name="Submissions S."/>
        </authorList>
    </citation>
    <scope>NUCLEOTIDE SEQUENCE [LARGE SCALE GENOMIC DNA]</scope>
    <source>
        <strain evidence="2">DSM 16477</strain>
    </source>
</reference>
<dbReference type="OrthoDB" id="7721587at2"/>
<keyword evidence="2" id="KW-1185">Reference proteome</keyword>
<dbReference type="Gene3D" id="3.40.630.100">
    <property type="entry name" value="Poly-gamma-glutamate hydrolase, zinc-binding motif"/>
    <property type="match status" value="1"/>
</dbReference>
<proteinExistence type="predicted"/>
<name>A0A1G7WDN6_9RHOB</name>
<dbReference type="EMBL" id="FNBP01000010">
    <property type="protein sequence ID" value="SDG69954.1"/>
    <property type="molecule type" value="Genomic_DNA"/>
</dbReference>
<dbReference type="STRING" id="218672.SAMN04489759_110137"/>
<evidence type="ECO:0000313" key="2">
    <source>
        <dbReference type="Proteomes" id="UP000199399"/>
    </source>
</evidence>
<gene>
    <name evidence="1" type="ORF">SAMN04489759_110137</name>
</gene>
<dbReference type="Pfam" id="PF05908">
    <property type="entry name" value="Gamma_PGA_hydro"/>
    <property type="match status" value="1"/>
</dbReference>
<accession>A0A1G7WDN6</accession>